<feature type="domain" description="Rubredoxin-like" evidence="5">
    <location>
        <begin position="1"/>
        <end position="53"/>
    </location>
</feature>
<name>A0A3S4FS55_9MYCO</name>
<accession>A0A3S4FS55</accession>
<dbReference type="InterPro" id="IPR050526">
    <property type="entry name" value="Rubredoxin_ET"/>
</dbReference>
<keyword evidence="1" id="KW-0813">Transport</keyword>
<dbReference type="Pfam" id="PF00301">
    <property type="entry name" value="Rubredoxin"/>
    <property type="match status" value="1"/>
</dbReference>
<keyword evidence="4" id="KW-0408">Iron</keyword>
<dbReference type="InterPro" id="IPR024935">
    <property type="entry name" value="Rubredoxin_dom"/>
</dbReference>
<dbReference type="InterPro" id="IPR024934">
    <property type="entry name" value="Rubredoxin-like_dom"/>
</dbReference>
<dbReference type="GO" id="GO:0009055">
    <property type="term" value="F:electron transfer activity"/>
    <property type="evidence" value="ECO:0007669"/>
    <property type="project" value="TreeGrafter"/>
</dbReference>
<dbReference type="PANTHER" id="PTHR47627">
    <property type="entry name" value="RUBREDOXIN"/>
    <property type="match status" value="1"/>
</dbReference>
<proteinExistence type="predicted"/>
<evidence type="ECO:0000256" key="1">
    <source>
        <dbReference type="ARBA" id="ARBA00022448"/>
    </source>
</evidence>
<dbReference type="SUPFAM" id="SSF57802">
    <property type="entry name" value="Rubredoxin-like"/>
    <property type="match status" value="1"/>
</dbReference>
<evidence type="ECO:0000259" key="5">
    <source>
        <dbReference type="PROSITE" id="PS50903"/>
    </source>
</evidence>
<dbReference type="GO" id="GO:0043448">
    <property type="term" value="P:alkane catabolic process"/>
    <property type="evidence" value="ECO:0007669"/>
    <property type="project" value="TreeGrafter"/>
</dbReference>
<dbReference type="AlphaFoldDB" id="A0A3S4FS55"/>
<evidence type="ECO:0000313" key="6">
    <source>
        <dbReference type="EMBL" id="VDM89552.1"/>
    </source>
</evidence>
<dbReference type="Gene3D" id="2.20.28.10">
    <property type="match status" value="1"/>
</dbReference>
<dbReference type="Proteomes" id="UP000269998">
    <property type="component" value="Chromosome"/>
</dbReference>
<evidence type="ECO:0000313" key="7">
    <source>
        <dbReference type="Proteomes" id="UP000269998"/>
    </source>
</evidence>
<dbReference type="KEGG" id="mbai:MB901379_03129"/>
<dbReference type="OrthoDB" id="9800607at2"/>
<evidence type="ECO:0000256" key="3">
    <source>
        <dbReference type="ARBA" id="ARBA00022982"/>
    </source>
</evidence>
<dbReference type="PANTHER" id="PTHR47627:SF1">
    <property type="entry name" value="RUBREDOXIN-1-RELATED"/>
    <property type="match status" value="1"/>
</dbReference>
<keyword evidence="3" id="KW-0249">Electron transport</keyword>
<keyword evidence="2" id="KW-0479">Metal-binding</keyword>
<dbReference type="PROSITE" id="PS50903">
    <property type="entry name" value="RUBREDOXIN_LIKE"/>
    <property type="match status" value="1"/>
</dbReference>
<protein>
    <submittedName>
        <fullName evidence="6">Rubredoxin-1</fullName>
    </submittedName>
</protein>
<dbReference type="EMBL" id="LR130759">
    <property type="protein sequence ID" value="VDM89552.1"/>
    <property type="molecule type" value="Genomic_DNA"/>
</dbReference>
<keyword evidence="7" id="KW-1185">Reference proteome</keyword>
<evidence type="ECO:0000256" key="4">
    <source>
        <dbReference type="ARBA" id="ARBA00023004"/>
    </source>
</evidence>
<sequence>MAAYRCPACRYVYDETTGAPREGYPAGTNWADVNDNWTCPDCNVREKIDFEPQEA</sequence>
<gene>
    <name evidence="6" type="primary">alkF_2</name>
    <name evidence="6" type="ORF">MB901379_03129</name>
</gene>
<organism evidence="6 7">
    <name type="scientific">Mycobacterium basiliense</name>
    <dbReference type="NCBI Taxonomy" id="2094119"/>
    <lineage>
        <taxon>Bacteria</taxon>
        <taxon>Bacillati</taxon>
        <taxon>Actinomycetota</taxon>
        <taxon>Actinomycetes</taxon>
        <taxon>Mycobacteriales</taxon>
        <taxon>Mycobacteriaceae</taxon>
        <taxon>Mycobacterium</taxon>
    </lineage>
</organism>
<reference evidence="7" key="1">
    <citation type="submission" date="2018-02" db="EMBL/GenBank/DDBJ databases">
        <authorList>
            <person name="Seth-Smith MB H."/>
            <person name="Seth-Smith H."/>
        </authorList>
    </citation>
    <scope>NUCLEOTIDE SEQUENCE [LARGE SCALE GENOMIC DNA]</scope>
</reference>
<dbReference type="RefSeq" id="WP_158017398.1">
    <property type="nucleotide sequence ID" value="NZ_CBCSKE010000002.1"/>
</dbReference>
<dbReference type="GO" id="GO:0005506">
    <property type="term" value="F:iron ion binding"/>
    <property type="evidence" value="ECO:0007669"/>
    <property type="project" value="InterPro"/>
</dbReference>
<dbReference type="CDD" id="cd00730">
    <property type="entry name" value="rubredoxin"/>
    <property type="match status" value="1"/>
</dbReference>
<evidence type="ECO:0000256" key="2">
    <source>
        <dbReference type="ARBA" id="ARBA00022723"/>
    </source>
</evidence>